<protein>
    <submittedName>
        <fullName evidence="1">Uncharacterized protein</fullName>
    </submittedName>
</protein>
<evidence type="ECO:0000313" key="1">
    <source>
        <dbReference type="EMBL" id="MED6210337.1"/>
    </source>
</evidence>
<dbReference type="EMBL" id="JASCZI010242254">
    <property type="protein sequence ID" value="MED6210337.1"/>
    <property type="molecule type" value="Genomic_DNA"/>
</dbReference>
<dbReference type="Proteomes" id="UP001341840">
    <property type="component" value="Unassembled WGS sequence"/>
</dbReference>
<organism evidence="1 2">
    <name type="scientific">Stylosanthes scabra</name>
    <dbReference type="NCBI Taxonomy" id="79078"/>
    <lineage>
        <taxon>Eukaryota</taxon>
        <taxon>Viridiplantae</taxon>
        <taxon>Streptophyta</taxon>
        <taxon>Embryophyta</taxon>
        <taxon>Tracheophyta</taxon>
        <taxon>Spermatophyta</taxon>
        <taxon>Magnoliopsida</taxon>
        <taxon>eudicotyledons</taxon>
        <taxon>Gunneridae</taxon>
        <taxon>Pentapetalae</taxon>
        <taxon>rosids</taxon>
        <taxon>fabids</taxon>
        <taxon>Fabales</taxon>
        <taxon>Fabaceae</taxon>
        <taxon>Papilionoideae</taxon>
        <taxon>50 kb inversion clade</taxon>
        <taxon>dalbergioids sensu lato</taxon>
        <taxon>Dalbergieae</taxon>
        <taxon>Pterocarpus clade</taxon>
        <taxon>Stylosanthes</taxon>
    </lineage>
</organism>
<keyword evidence="2" id="KW-1185">Reference proteome</keyword>
<accession>A0ABU6YKR2</accession>
<reference evidence="1 2" key="1">
    <citation type="journal article" date="2023" name="Plants (Basel)">
        <title>Bridging the Gap: Combining Genomics and Transcriptomics Approaches to Understand Stylosanthes scabra, an Orphan Legume from the Brazilian Caatinga.</title>
        <authorList>
            <person name="Ferreira-Neto J.R.C."/>
            <person name="da Silva M.D."/>
            <person name="Binneck E."/>
            <person name="de Melo N.F."/>
            <person name="da Silva R.H."/>
            <person name="de Melo A.L.T.M."/>
            <person name="Pandolfi V."/>
            <person name="Bustamante F.O."/>
            <person name="Brasileiro-Vidal A.C."/>
            <person name="Benko-Iseppon A.M."/>
        </authorList>
    </citation>
    <scope>NUCLEOTIDE SEQUENCE [LARGE SCALE GENOMIC DNA]</scope>
    <source>
        <tissue evidence="1">Leaves</tissue>
    </source>
</reference>
<gene>
    <name evidence="1" type="ORF">PIB30_063209</name>
</gene>
<comment type="caution">
    <text evidence="1">The sequence shown here is derived from an EMBL/GenBank/DDBJ whole genome shotgun (WGS) entry which is preliminary data.</text>
</comment>
<name>A0ABU6YKR2_9FABA</name>
<evidence type="ECO:0000313" key="2">
    <source>
        <dbReference type="Proteomes" id="UP001341840"/>
    </source>
</evidence>
<sequence length="183" mass="19946">MLPLGVVFAPSSHHHTIPRCTKITRKPSPTKLNLVAAALLFPPFHSRFHLLCTPLHLAILFLESAHRQHQLSSSSVFRLSPSSSSIAVFSVPRKVAKLIEENVGAAMQFLQSKALCIMPISRQIHSLLLACFYCCCPCLEFTTVAYFGGIEAVEVAENAVVDAGYGAVAAGFLISQFLQFMTT</sequence>
<proteinExistence type="predicted"/>